<dbReference type="InterPro" id="IPR003724">
    <property type="entry name" value="CblAdoTrfase_CobA"/>
</dbReference>
<keyword evidence="11" id="KW-1185">Reference proteome</keyword>
<sequence length="176" mass="19015">MKLERGLIQVYTGNGKGKTTASLGLALRAVGRELKVCMIQFMKGGGPYGEQMAAEKLAPFLTIIQTGRPGWVNKDNPHQADKDLAAEALALAAEKLQGGEYDLVILDEVNGAVSMGLLPVEALLDLMAKKPEKVELVLTGRNAHERVIEAADLVTEMCEIKHYYKAGVNARVGIEK</sequence>
<evidence type="ECO:0000256" key="1">
    <source>
        <dbReference type="ARBA" id="ARBA00005121"/>
    </source>
</evidence>
<evidence type="ECO:0000256" key="2">
    <source>
        <dbReference type="ARBA" id="ARBA00007487"/>
    </source>
</evidence>
<proteinExistence type="inferred from homology"/>
<dbReference type="EC" id="2.5.1.17" evidence="3"/>
<dbReference type="EMBL" id="SRSC01000003">
    <property type="protein sequence ID" value="TGU71719.1"/>
    <property type="molecule type" value="Genomic_DNA"/>
</dbReference>
<dbReference type="RefSeq" id="WP_135871553.1">
    <property type="nucleotide sequence ID" value="NZ_SRSC01000003.1"/>
</dbReference>
<dbReference type="SUPFAM" id="SSF52540">
    <property type="entry name" value="P-loop containing nucleoside triphosphate hydrolases"/>
    <property type="match status" value="1"/>
</dbReference>
<protein>
    <recommendedName>
        <fullName evidence="3">corrinoid adenosyltransferase</fullName>
        <ecNumber evidence="3">2.5.1.17</ecNumber>
    </recommendedName>
    <alternativeName>
        <fullName evidence="5">Cob(II)alamin adenosyltransferase</fullName>
    </alternativeName>
    <alternativeName>
        <fullName evidence="7">Cob(II)yrinic acid a,c-diamide adenosyltransferase</fullName>
    </alternativeName>
    <alternativeName>
        <fullName evidence="6">Cobinamide/cobalamin adenosyltransferase</fullName>
    </alternativeName>
</protein>
<comment type="similarity">
    <text evidence="2">Belongs to the Cob(I)alamin adenosyltransferase family.</text>
</comment>
<evidence type="ECO:0000256" key="4">
    <source>
        <dbReference type="ARBA" id="ARBA00024929"/>
    </source>
</evidence>
<gene>
    <name evidence="10" type="primary">cobO</name>
    <name evidence="10" type="ORF">E4633_15570</name>
</gene>
<evidence type="ECO:0000256" key="6">
    <source>
        <dbReference type="ARBA" id="ARBA00033334"/>
    </source>
</evidence>
<dbReference type="InterPro" id="IPR027417">
    <property type="entry name" value="P-loop_NTPase"/>
</dbReference>
<comment type="pathway">
    <text evidence="1">Cofactor biosynthesis; adenosylcobalamin biosynthesis; adenosylcobalamin from cob(II)yrinate a,c-diamide: step 2/7.</text>
</comment>
<keyword evidence="10" id="KW-0808">Transferase</keyword>
<reference evidence="10 11" key="1">
    <citation type="submission" date="2019-04" db="EMBL/GenBank/DDBJ databases">
        <title>Geobacter oryzae sp. nov., ferric-reducing bacteria isolated from paddy soil.</title>
        <authorList>
            <person name="Xu Z."/>
            <person name="Masuda Y."/>
            <person name="Itoh H."/>
            <person name="Senoo K."/>
        </authorList>
    </citation>
    <scope>NUCLEOTIDE SEQUENCE [LARGE SCALE GENOMIC DNA]</scope>
    <source>
        <strain evidence="10 11">Red111</strain>
    </source>
</reference>
<evidence type="ECO:0000256" key="5">
    <source>
        <dbReference type="ARBA" id="ARBA00031529"/>
    </source>
</evidence>
<dbReference type="NCBIfam" id="NF004637">
    <property type="entry name" value="PRK05986.1"/>
    <property type="match status" value="1"/>
</dbReference>
<dbReference type="GO" id="GO:0008817">
    <property type="term" value="F:corrinoid adenosyltransferase activity"/>
    <property type="evidence" value="ECO:0007669"/>
    <property type="project" value="UniProtKB-EC"/>
</dbReference>
<evidence type="ECO:0000313" key="11">
    <source>
        <dbReference type="Proteomes" id="UP000306416"/>
    </source>
</evidence>
<dbReference type="Pfam" id="PF02572">
    <property type="entry name" value="CobA_CobO_BtuR"/>
    <property type="match status" value="1"/>
</dbReference>
<dbReference type="Proteomes" id="UP000306416">
    <property type="component" value="Unassembled WGS sequence"/>
</dbReference>
<dbReference type="Gene3D" id="3.40.50.300">
    <property type="entry name" value="P-loop containing nucleotide triphosphate hydrolases"/>
    <property type="match status" value="1"/>
</dbReference>
<organism evidence="10 11">
    <name type="scientific">Geomonas terrae</name>
    <dbReference type="NCBI Taxonomy" id="2562681"/>
    <lineage>
        <taxon>Bacteria</taxon>
        <taxon>Pseudomonadati</taxon>
        <taxon>Thermodesulfobacteriota</taxon>
        <taxon>Desulfuromonadia</taxon>
        <taxon>Geobacterales</taxon>
        <taxon>Geobacteraceae</taxon>
        <taxon>Geomonas</taxon>
    </lineage>
</organism>
<comment type="caution">
    <text evidence="10">The sequence shown here is derived from an EMBL/GenBank/DDBJ whole genome shotgun (WGS) entry which is preliminary data.</text>
</comment>
<evidence type="ECO:0000256" key="9">
    <source>
        <dbReference type="ARBA" id="ARBA00048692"/>
    </source>
</evidence>
<dbReference type="PANTHER" id="PTHR46638:SF1">
    <property type="entry name" value="CORRINOID ADENOSYLTRANSFERASE"/>
    <property type="match status" value="1"/>
</dbReference>
<dbReference type="PIRSF" id="PIRSF015617">
    <property type="entry name" value="Adensltrnsf_CobA"/>
    <property type="match status" value="1"/>
</dbReference>
<evidence type="ECO:0000256" key="7">
    <source>
        <dbReference type="ARBA" id="ARBA00033354"/>
    </source>
</evidence>
<dbReference type="UniPathway" id="UPA00148">
    <property type="reaction ID" value="UER00233"/>
</dbReference>
<comment type="function">
    <text evidence="4">Required for both de novo synthesis of the corrin ring for the assimilation of exogenous corrinoids. Participates in the adenosylation of a variety of incomplete and complete corrinoids.</text>
</comment>
<dbReference type="NCBIfam" id="TIGR00708">
    <property type="entry name" value="cobA"/>
    <property type="match status" value="1"/>
</dbReference>
<dbReference type="GO" id="GO:0005524">
    <property type="term" value="F:ATP binding"/>
    <property type="evidence" value="ECO:0007669"/>
    <property type="project" value="InterPro"/>
</dbReference>
<evidence type="ECO:0000256" key="3">
    <source>
        <dbReference type="ARBA" id="ARBA00012454"/>
    </source>
</evidence>
<accession>A0A4S1CE43</accession>
<dbReference type="GO" id="GO:0009236">
    <property type="term" value="P:cobalamin biosynthetic process"/>
    <property type="evidence" value="ECO:0007669"/>
    <property type="project" value="UniProtKB-UniPathway"/>
</dbReference>
<dbReference type="CDD" id="cd00561">
    <property type="entry name" value="CobA_ACA"/>
    <property type="match status" value="1"/>
</dbReference>
<evidence type="ECO:0000313" key="10">
    <source>
        <dbReference type="EMBL" id="TGU71719.1"/>
    </source>
</evidence>
<name>A0A4S1CE43_9BACT</name>
<evidence type="ECO:0000256" key="8">
    <source>
        <dbReference type="ARBA" id="ARBA00048555"/>
    </source>
</evidence>
<dbReference type="PANTHER" id="PTHR46638">
    <property type="entry name" value="CORRINOID ADENOSYLTRANSFERASE"/>
    <property type="match status" value="1"/>
</dbReference>
<dbReference type="AlphaFoldDB" id="A0A4S1CE43"/>
<comment type="catalytic activity">
    <reaction evidence="8">
        <text>2 cob(II)yrinate a,c diamide + reduced [electron-transfer flavoprotein] + 2 ATP = 2 adenosylcob(III)yrinate a,c-diamide + 2 triphosphate + oxidized [electron-transfer flavoprotein] + 3 H(+)</text>
        <dbReference type="Rhea" id="RHEA:11528"/>
        <dbReference type="Rhea" id="RHEA-COMP:10685"/>
        <dbReference type="Rhea" id="RHEA-COMP:10686"/>
        <dbReference type="ChEBI" id="CHEBI:15378"/>
        <dbReference type="ChEBI" id="CHEBI:18036"/>
        <dbReference type="ChEBI" id="CHEBI:30616"/>
        <dbReference type="ChEBI" id="CHEBI:57692"/>
        <dbReference type="ChEBI" id="CHEBI:58307"/>
        <dbReference type="ChEBI" id="CHEBI:58503"/>
        <dbReference type="ChEBI" id="CHEBI:58537"/>
        <dbReference type="EC" id="2.5.1.17"/>
    </reaction>
</comment>
<comment type="catalytic activity">
    <reaction evidence="9">
        <text>2 cob(II)alamin + reduced [electron-transfer flavoprotein] + 2 ATP = 2 adenosylcob(III)alamin + 2 triphosphate + oxidized [electron-transfer flavoprotein] + 3 H(+)</text>
        <dbReference type="Rhea" id="RHEA:28671"/>
        <dbReference type="Rhea" id="RHEA-COMP:10685"/>
        <dbReference type="Rhea" id="RHEA-COMP:10686"/>
        <dbReference type="ChEBI" id="CHEBI:15378"/>
        <dbReference type="ChEBI" id="CHEBI:16304"/>
        <dbReference type="ChEBI" id="CHEBI:18036"/>
        <dbReference type="ChEBI" id="CHEBI:18408"/>
        <dbReference type="ChEBI" id="CHEBI:30616"/>
        <dbReference type="ChEBI" id="CHEBI:57692"/>
        <dbReference type="ChEBI" id="CHEBI:58307"/>
        <dbReference type="EC" id="2.5.1.17"/>
    </reaction>
</comment>